<dbReference type="AlphaFoldDB" id="R7UZX9"/>
<protein>
    <submittedName>
        <fullName evidence="2 3">Uncharacterized protein</fullName>
    </submittedName>
</protein>
<feature type="compositionally biased region" description="Polar residues" evidence="1">
    <location>
        <begin position="157"/>
        <end position="167"/>
    </location>
</feature>
<organism evidence="2">
    <name type="scientific">Capitella teleta</name>
    <name type="common">Polychaete worm</name>
    <dbReference type="NCBI Taxonomy" id="283909"/>
    <lineage>
        <taxon>Eukaryota</taxon>
        <taxon>Metazoa</taxon>
        <taxon>Spiralia</taxon>
        <taxon>Lophotrochozoa</taxon>
        <taxon>Annelida</taxon>
        <taxon>Polychaeta</taxon>
        <taxon>Sedentaria</taxon>
        <taxon>Scolecida</taxon>
        <taxon>Capitellidae</taxon>
        <taxon>Capitella</taxon>
    </lineage>
</organism>
<dbReference type="EMBL" id="KB298217">
    <property type="protein sequence ID" value="ELU09502.1"/>
    <property type="molecule type" value="Genomic_DNA"/>
</dbReference>
<evidence type="ECO:0000256" key="1">
    <source>
        <dbReference type="SAM" id="MobiDB-lite"/>
    </source>
</evidence>
<feature type="compositionally biased region" description="Basic and acidic residues" evidence="1">
    <location>
        <begin position="144"/>
        <end position="154"/>
    </location>
</feature>
<sequence length="167" mass="19513">MTTNGPKTHPNDKANNVQMKAELNDHQWPHPSEMDINNLNDHLRTTLIDIQEKYVSSKGISGPRKHKPYQVTLEDQKVIKYKHKTWKKYSQTETSPKNFKEYTRARNKVTKIIRRAERDTESNICSKVETNPKLFWKFIKSKTKPGDKIPDLKTKIGLTNTDQAKRP</sequence>
<reference evidence="2 4" key="2">
    <citation type="journal article" date="2013" name="Nature">
        <title>Insights into bilaterian evolution from three spiralian genomes.</title>
        <authorList>
            <person name="Simakov O."/>
            <person name="Marletaz F."/>
            <person name="Cho S.J."/>
            <person name="Edsinger-Gonzales E."/>
            <person name="Havlak P."/>
            <person name="Hellsten U."/>
            <person name="Kuo D.H."/>
            <person name="Larsson T."/>
            <person name="Lv J."/>
            <person name="Arendt D."/>
            <person name="Savage R."/>
            <person name="Osoegawa K."/>
            <person name="de Jong P."/>
            <person name="Grimwood J."/>
            <person name="Chapman J.A."/>
            <person name="Shapiro H."/>
            <person name="Aerts A."/>
            <person name="Otillar R.P."/>
            <person name="Terry A.Y."/>
            <person name="Boore J.L."/>
            <person name="Grigoriev I.V."/>
            <person name="Lindberg D.R."/>
            <person name="Seaver E.C."/>
            <person name="Weisblat D.A."/>
            <person name="Putnam N.H."/>
            <person name="Rokhsar D.S."/>
        </authorList>
    </citation>
    <scope>NUCLEOTIDE SEQUENCE</scope>
    <source>
        <strain evidence="2 4">I ESC-2004</strain>
    </source>
</reference>
<dbReference type="EnsemblMetazoa" id="CapteT200374">
    <property type="protein sequence ID" value="CapteP200374"/>
    <property type="gene ID" value="CapteG200374"/>
</dbReference>
<name>R7UZX9_CAPTE</name>
<keyword evidence="4" id="KW-1185">Reference proteome</keyword>
<feature type="region of interest" description="Disordered" evidence="1">
    <location>
        <begin position="1"/>
        <end position="22"/>
    </location>
</feature>
<evidence type="ECO:0000313" key="3">
    <source>
        <dbReference type="EnsemblMetazoa" id="CapteP200374"/>
    </source>
</evidence>
<proteinExistence type="predicted"/>
<dbReference type="EMBL" id="AMQN01001003">
    <property type="status" value="NOT_ANNOTATED_CDS"/>
    <property type="molecule type" value="Genomic_DNA"/>
</dbReference>
<reference evidence="4" key="1">
    <citation type="submission" date="2012-12" db="EMBL/GenBank/DDBJ databases">
        <authorList>
            <person name="Hellsten U."/>
            <person name="Grimwood J."/>
            <person name="Chapman J.A."/>
            <person name="Shapiro H."/>
            <person name="Aerts A."/>
            <person name="Otillar R.P."/>
            <person name="Terry A.Y."/>
            <person name="Boore J.L."/>
            <person name="Simakov O."/>
            <person name="Marletaz F."/>
            <person name="Cho S.-J."/>
            <person name="Edsinger-Gonzales E."/>
            <person name="Havlak P."/>
            <person name="Kuo D.-H."/>
            <person name="Larsson T."/>
            <person name="Lv J."/>
            <person name="Arendt D."/>
            <person name="Savage R."/>
            <person name="Osoegawa K."/>
            <person name="de Jong P."/>
            <person name="Lindberg D.R."/>
            <person name="Seaver E.C."/>
            <person name="Weisblat D.A."/>
            <person name="Putnam N.H."/>
            <person name="Grigoriev I.V."/>
            <person name="Rokhsar D.S."/>
        </authorList>
    </citation>
    <scope>NUCLEOTIDE SEQUENCE</scope>
    <source>
        <strain evidence="4">I ESC-2004</strain>
    </source>
</reference>
<reference evidence="3" key="3">
    <citation type="submission" date="2015-06" db="UniProtKB">
        <authorList>
            <consortium name="EnsemblMetazoa"/>
        </authorList>
    </citation>
    <scope>IDENTIFICATION</scope>
</reference>
<dbReference type="OrthoDB" id="6118220at2759"/>
<dbReference type="Proteomes" id="UP000014760">
    <property type="component" value="Unassembled WGS sequence"/>
</dbReference>
<gene>
    <name evidence="2" type="ORF">CAPTEDRAFT_200374</name>
</gene>
<feature type="region of interest" description="Disordered" evidence="1">
    <location>
        <begin position="144"/>
        <end position="167"/>
    </location>
</feature>
<evidence type="ECO:0000313" key="2">
    <source>
        <dbReference type="EMBL" id="ELU09502.1"/>
    </source>
</evidence>
<accession>R7UZX9</accession>
<evidence type="ECO:0000313" key="4">
    <source>
        <dbReference type="Proteomes" id="UP000014760"/>
    </source>
</evidence>
<dbReference type="HOGENOM" id="CLU_1596090_0_0_1"/>